<evidence type="ECO:0000313" key="9">
    <source>
        <dbReference type="Proteomes" id="UP001195483"/>
    </source>
</evidence>
<comment type="subcellular location">
    <subcellularLocation>
        <location evidence="1">Membrane</location>
        <topology evidence="1">Multi-pass membrane protein</topology>
    </subcellularLocation>
</comment>
<feature type="transmembrane region" description="Helical" evidence="7">
    <location>
        <begin position="102"/>
        <end position="121"/>
    </location>
</feature>
<dbReference type="Proteomes" id="UP001195483">
    <property type="component" value="Unassembled WGS sequence"/>
</dbReference>
<comment type="caution">
    <text evidence="8">The sequence shown here is derived from an EMBL/GenBank/DDBJ whole genome shotgun (WGS) entry which is preliminary data.</text>
</comment>
<dbReference type="AlphaFoldDB" id="A0AAE0RU49"/>
<feature type="transmembrane region" description="Helical" evidence="7">
    <location>
        <begin position="418"/>
        <end position="442"/>
    </location>
</feature>
<keyword evidence="9" id="KW-1185">Reference proteome</keyword>
<dbReference type="InterPro" id="IPR049941">
    <property type="entry name" value="LPLAT_7/PORCN-like"/>
</dbReference>
<feature type="transmembrane region" description="Helical" evidence="7">
    <location>
        <begin position="374"/>
        <end position="397"/>
    </location>
</feature>
<dbReference type="PANTHER" id="PTHR13906">
    <property type="entry name" value="PORCUPINE"/>
    <property type="match status" value="1"/>
</dbReference>
<keyword evidence="5 7" id="KW-0472">Membrane</keyword>
<feature type="transmembrane region" description="Helical" evidence="7">
    <location>
        <begin position="63"/>
        <end position="96"/>
    </location>
</feature>
<keyword evidence="2" id="KW-0808">Transferase</keyword>
<organism evidence="8 9">
    <name type="scientific">Potamilus streckersoni</name>
    <dbReference type="NCBI Taxonomy" id="2493646"/>
    <lineage>
        <taxon>Eukaryota</taxon>
        <taxon>Metazoa</taxon>
        <taxon>Spiralia</taxon>
        <taxon>Lophotrochozoa</taxon>
        <taxon>Mollusca</taxon>
        <taxon>Bivalvia</taxon>
        <taxon>Autobranchia</taxon>
        <taxon>Heteroconchia</taxon>
        <taxon>Palaeoheterodonta</taxon>
        <taxon>Unionida</taxon>
        <taxon>Unionoidea</taxon>
        <taxon>Unionidae</taxon>
        <taxon>Ambleminae</taxon>
        <taxon>Lampsilini</taxon>
        <taxon>Potamilus</taxon>
    </lineage>
</organism>
<evidence type="ECO:0000313" key="8">
    <source>
        <dbReference type="EMBL" id="KAK3579671.1"/>
    </source>
</evidence>
<name>A0AAE0RU49_9BIVA</name>
<keyword evidence="3 7" id="KW-0812">Transmembrane</keyword>
<evidence type="ECO:0000256" key="4">
    <source>
        <dbReference type="ARBA" id="ARBA00022989"/>
    </source>
</evidence>
<evidence type="ECO:0000256" key="3">
    <source>
        <dbReference type="ARBA" id="ARBA00022692"/>
    </source>
</evidence>
<dbReference type="InterPro" id="IPR004299">
    <property type="entry name" value="MBOAT_fam"/>
</dbReference>
<dbReference type="GO" id="GO:0016020">
    <property type="term" value="C:membrane"/>
    <property type="evidence" value="ECO:0007669"/>
    <property type="project" value="UniProtKB-SubCell"/>
</dbReference>
<dbReference type="Pfam" id="PF03062">
    <property type="entry name" value="MBOAT"/>
    <property type="match status" value="1"/>
</dbReference>
<accession>A0AAE0RU49</accession>
<reference evidence="8" key="2">
    <citation type="journal article" date="2021" name="Genome Biol. Evol.">
        <title>Developing a high-quality reference genome for a parasitic bivalve with doubly uniparental inheritance (Bivalvia: Unionida).</title>
        <authorList>
            <person name="Smith C.H."/>
        </authorList>
    </citation>
    <scope>NUCLEOTIDE SEQUENCE</scope>
    <source>
        <strain evidence="8">CHS0354</strain>
        <tissue evidence="8">Mantle</tissue>
    </source>
</reference>
<evidence type="ECO:0000256" key="1">
    <source>
        <dbReference type="ARBA" id="ARBA00004141"/>
    </source>
</evidence>
<dbReference type="GO" id="GO:0016746">
    <property type="term" value="F:acyltransferase activity"/>
    <property type="evidence" value="ECO:0007669"/>
    <property type="project" value="UniProtKB-KW"/>
</dbReference>
<dbReference type="PANTHER" id="PTHR13906:SF4">
    <property type="entry name" value="LYSOPHOSPHOLIPID ACYLTRANSFERASE 6"/>
    <property type="match status" value="1"/>
</dbReference>
<reference evidence="8" key="3">
    <citation type="submission" date="2023-05" db="EMBL/GenBank/DDBJ databases">
        <authorList>
            <person name="Smith C.H."/>
        </authorList>
    </citation>
    <scope>NUCLEOTIDE SEQUENCE</scope>
    <source>
        <strain evidence="8">CHS0354</strain>
        <tissue evidence="8">Mantle</tissue>
    </source>
</reference>
<gene>
    <name evidence="8" type="ORF">CHS0354_036902</name>
</gene>
<sequence length="484" mass="55782">MSNKERQGDFYAGSRLLNPLSGITGLPIDQVNFLACQLFGIAISIPFRKLLDPRTTNPKVRHAVELVVGLAMAYFCFQYHILHVIVQCGICYLILLFGPAKWMPTLVFIVAITYLSVCHIYRMIYDYGGYTLDITGPLMITTQKVTSLAFALYDGTSRDEKKLTADQKSQMIKKCPDPLTFWSYIFYYHGFMSGPLAFFSDYLDFIDGSNFLGKKGPDGAQTTSEAREPPNPMPTVARKVGESAIFGVLMLCQPIFCPWDFLMSEEFYTNYNFFQRLTYTFITMSMCRPKYYLAWRLADAVNNAAGLGYRKSNEVLKDDWDLLNNIDIKTLETCDSLKINIDSWNKQTSLWLRRIVYDRAPESFRVPLVFMISAFWHGFYPGYYLTFATGTLFTFAARQVRRNIRPLFIGQDQRTQKFLYDCVTFFFTRLANIYMVAPFVLLEIWASLRLYTSLFWFLHIGSIAIIIFFTFIKPPKKDKGAKGQ</sequence>
<reference evidence="8" key="1">
    <citation type="journal article" date="2021" name="Genome Biol. Evol.">
        <title>A High-Quality Reference Genome for a Parasitic Bivalve with Doubly Uniparental Inheritance (Bivalvia: Unionida).</title>
        <authorList>
            <person name="Smith C.H."/>
        </authorList>
    </citation>
    <scope>NUCLEOTIDE SEQUENCE</scope>
    <source>
        <strain evidence="8">CHS0354</strain>
    </source>
</reference>
<evidence type="ECO:0000256" key="7">
    <source>
        <dbReference type="SAM" id="Phobius"/>
    </source>
</evidence>
<protein>
    <recommendedName>
        <fullName evidence="10">Lysophospholipid acyltransferase 2</fullName>
    </recommendedName>
</protein>
<evidence type="ECO:0000256" key="2">
    <source>
        <dbReference type="ARBA" id="ARBA00022679"/>
    </source>
</evidence>
<proteinExistence type="predicted"/>
<keyword evidence="6" id="KW-0012">Acyltransferase</keyword>
<keyword evidence="4 7" id="KW-1133">Transmembrane helix</keyword>
<evidence type="ECO:0000256" key="5">
    <source>
        <dbReference type="ARBA" id="ARBA00023136"/>
    </source>
</evidence>
<dbReference type="GO" id="GO:0030258">
    <property type="term" value="P:lipid modification"/>
    <property type="evidence" value="ECO:0007669"/>
    <property type="project" value="TreeGrafter"/>
</dbReference>
<dbReference type="EMBL" id="JAEAOA010002160">
    <property type="protein sequence ID" value="KAK3579671.1"/>
    <property type="molecule type" value="Genomic_DNA"/>
</dbReference>
<evidence type="ECO:0000256" key="6">
    <source>
        <dbReference type="ARBA" id="ARBA00023315"/>
    </source>
</evidence>
<feature type="transmembrane region" description="Helical" evidence="7">
    <location>
        <begin position="454"/>
        <end position="472"/>
    </location>
</feature>
<evidence type="ECO:0008006" key="10">
    <source>
        <dbReference type="Google" id="ProtNLM"/>
    </source>
</evidence>